<evidence type="ECO:0000313" key="2">
    <source>
        <dbReference type="EMBL" id="KAF8909998.1"/>
    </source>
</evidence>
<feature type="transmembrane region" description="Helical" evidence="1">
    <location>
        <begin position="34"/>
        <end position="54"/>
    </location>
</feature>
<gene>
    <name evidence="2" type="ORF">CPB84DRAFT_1936834</name>
</gene>
<dbReference type="EMBL" id="JADNYJ010000007">
    <property type="protein sequence ID" value="KAF8909998.1"/>
    <property type="molecule type" value="Genomic_DNA"/>
</dbReference>
<evidence type="ECO:0000256" key="1">
    <source>
        <dbReference type="SAM" id="Phobius"/>
    </source>
</evidence>
<reference evidence="2" key="1">
    <citation type="submission" date="2020-11" db="EMBL/GenBank/DDBJ databases">
        <authorList>
            <consortium name="DOE Joint Genome Institute"/>
            <person name="Ahrendt S."/>
            <person name="Riley R."/>
            <person name="Andreopoulos W."/>
            <person name="LaButti K."/>
            <person name="Pangilinan J."/>
            <person name="Ruiz-duenas F.J."/>
            <person name="Barrasa J.M."/>
            <person name="Sanchez-Garcia M."/>
            <person name="Camarero S."/>
            <person name="Miyauchi S."/>
            <person name="Serrano A."/>
            <person name="Linde D."/>
            <person name="Babiker R."/>
            <person name="Drula E."/>
            <person name="Ayuso-Fernandez I."/>
            <person name="Pacheco R."/>
            <person name="Padilla G."/>
            <person name="Ferreira P."/>
            <person name="Barriuso J."/>
            <person name="Kellner H."/>
            <person name="Castanera R."/>
            <person name="Alfaro M."/>
            <person name="Ramirez L."/>
            <person name="Pisabarro A.G."/>
            <person name="Kuo A."/>
            <person name="Tritt A."/>
            <person name="Lipzen A."/>
            <person name="He G."/>
            <person name="Yan M."/>
            <person name="Ng V."/>
            <person name="Cullen D."/>
            <person name="Martin F."/>
            <person name="Rosso M.-N."/>
            <person name="Henrissat B."/>
            <person name="Hibbett D."/>
            <person name="Martinez A.T."/>
            <person name="Grigoriev I.V."/>
        </authorList>
    </citation>
    <scope>NUCLEOTIDE SEQUENCE</scope>
    <source>
        <strain evidence="2">AH 44721</strain>
    </source>
</reference>
<keyword evidence="1" id="KW-1133">Transmembrane helix</keyword>
<dbReference type="Proteomes" id="UP000724874">
    <property type="component" value="Unassembled WGS sequence"/>
</dbReference>
<evidence type="ECO:0000313" key="3">
    <source>
        <dbReference type="Proteomes" id="UP000724874"/>
    </source>
</evidence>
<keyword evidence="1" id="KW-0812">Transmembrane</keyword>
<feature type="non-terminal residue" evidence="2">
    <location>
        <position position="1"/>
    </location>
</feature>
<protein>
    <submittedName>
        <fullName evidence="2">Uncharacterized protein</fullName>
    </submittedName>
</protein>
<keyword evidence="1" id="KW-0472">Membrane</keyword>
<dbReference type="AlphaFoldDB" id="A0A9P5NVB5"/>
<organism evidence="2 3">
    <name type="scientific">Gymnopilus junonius</name>
    <name type="common">Spectacular rustgill mushroom</name>
    <name type="synonym">Gymnopilus spectabilis subsp. junonius</name>
    <dbReference type="NCBI Taxonomy" id="109634"/>
    <lineage>
        <taxon>Eukaryota</taxon>
        <taxon>Fungi</taxon>
        <taxon>Dikarya</taxon>
        <taxon>Basidiomycota</taxon>
        <taxon>Agaricomycotina</taxon>
        <taxon>Agaricomycetes</taxon>
        <taxon>Agaricomycetidae</taxon>
        <taxon>Agaricales</taxon>
        <taxon>Agaricineae</taxon>
        <taxon>Hymenogastraceae</taxon>
        <taxon>Gymnopilus</taxon>
    </lineage>
</organism>
<sequence length="135" mass="14876">MFYTYTGRDLLATGCDSTFPDVTGCLNGFLATQYIKVVGGMVTSIGVIFIPFFLMKRDTGEKIRVILHVIVLLDLFMTMFIGILGGQIIRTTAWDCNRPVFGFSFGQEDDGLTSAWSILEWGQEVDSTGISGIAR</sequence>
<keyword evidence="3" id="KW-1185">Reference proteome</keyword>
<comment type="caution">
    <text evidence="2">The sequence shown here is derived from an EMBL/GenBank/DDBJ whole genome shotgun (WGS) entry which is preliminary data.</text>
</comment>
<accession>A0A9P5NVB5</accession>
<feature type="transmembrane region" description="Helical" evidence="1">
    <location>
        <begin position="66"/>
        <end position="89"/>
    </location>
</feature>
<name>A0A9P5NVB5_GYMJU</name>
<proteinExistence type="predicted"/>